<proteinExistence type="predicted"/>
<reference evidence="2 3" key="1">
    <citation type="journal article" date="2023" name="Hortic Res">
        <title>Pangenome of water caltrop reveals structural variations and asymmetric subgenome divergence after allopolyploidization.</title>
        <authorList>
            <person name="Zhang X."/>
            <person name="Chen Y."/>
            <person name="Wang L."/>
            <person name="Yuan Y."/>
            <person name="Fang M."/>
            <person name="Shi L."/>
            <person name="Lu R."/>
            <person name="Comes H.P."/>
            <person name="Ma Y."/>
            <person name="Chen Y."/>
            <person name="Huang G."/>
            <person name="Zhou Y."/>
            <person name="Zheng Z."/>
            <person name="Qiu Y."/>
        </authorList>
    </citation>
    <scope>NUCLEOTIDE SEQUENCE [LARGE SCALE GENOMIC DNA]</scope>
    <source>
        <tissue evidence="2">Roots</tissue>
    </source>
</reference>
<organism evidence="2 3">
    <name type="scientific">Trapa incisa</name>
    <dbReference type="NCBI Taxonomy" id="236973"/>
    <lineage>
        <taxon>Eukaryota</taxon>
        <taxon>Viridiplantae</taxon>
        <taxon>Streptophyta</taxon>
        <taxon>Embryophyta</taxon>
        <taxon>Tracheophyta</taxon>
        <taxon>Spermatophyta</taxon>
        <taxon>Magnoliopsida</taxon>
        <taxon>eudicotyledons</taxon>
        <taxon>Gunneridae</taxon>
        <taxon>Pentapetalae</taxon>
        <taxon>rosids</taxon>
        <taxon>malvids</taxon>
        <taxon>Myrtales</taxon>
        <taxon>Lythraceae</taxon>
        <taxon>Trapa</taxon>
    </lineage>
</organism>
<keyword evidence="3" id="KW-1185">Reference proteome</keyword>
<sequence length="1046" mass="116841">MAPSPSDYATAIPFKKRWQIIRPPSPIPEEPCLILEPVLPLPEESSPILEPNQKKQDSSNASQGSTIVNISAENDKPEISAMAADVSLGMQLYEDTFVRRDKFEHHSVQLGLANEESCSEYSSGVMRSESVVTDLCTNRSNWDLNTTMDAWEGSAGDALSISTNHLHGQLTLCNDQLDKKHLGSTSKMSGVNISLEQIANEHHFKEVNAATSDPYINPPTPRDTLKLGNAATFDPSINPSTPRDTLKLGLGIQLSSSLSQEPPQLSPGIDPCAVFSRVSSAGNSSIVPPLAVKSEPHVDVQACLGNISGDLRSLVGKTVKCEIVDKCGLEVSSRVLKLFDSRFVKVEPTCDAIPVKLRMDEEASNRLEQTSQGTPLESSRKIQEALPINCPVVNEYQKISSHLKDGSSGREDKEYEDGEVKDRLVADGSVNDTLLGNASKDKDDTEKMESTMNLSYQYDDSPCQEKEDSDMQLCSDMEETHLDGKSQMSVDLDEHLEELSDVEVDYDSTEPATSSAPGAIFPATDENPVIHSDIAMSSGEATINNHKLTGASAQDDAMNSDVQRNISIMPMTESTRNNDAIGRDSYTRDNGSRIINLSATYGMSSPGKTGYSSDWSLPLHDGRKRLPNVTLVGDKLQLRGRDEVSSYDLHKLSRERNHVMFSQNSRSGFLCDRGRIPNNVCDGWESDQDFGSEIHKGQLEFRATRYRYNSGYRNYNASPDDGFVGTGRGGRRFLTDNLRNFRRAHEVREGHATRSPPTVDRVLHNMNPCRRTDMDYSALVGVRYGLAQRERNIGSFSGKGLHHINSKSPVRLRSRSPVQWSSPRRRSPGGFVRHPEMAPRRPPMYRRERMGSGDPAYFCSEVVRKHNSPPYTSRRLDELREMNTGRDTSFTRPLMHNRDLSTRVSIRTRRYDMTNSRERTNGDQYYRFPMRGAAQFRDLSEVENADERRQLNEKRVSIRQLRPSCGSDNKGFAYSSISGSRSYRLCAQDDSVYHEGGNSREVQLESCPTNELGDGHKTRKIDQEGSFSHGVSDEFDDMLRYKREHF</sequence>
<feature type="region of interest" description="Disordered" evidence="1">
    <location>
        <begin position="1009"/>
        <end position="1029"/>
    </location>
</feature>
<feature type="region of interest" description="Disordered" evidence="1">
    <location>
        <begin position="506"/>
        <end position="525"/>
    </location>
</feature>
<evidence type="ECO:0000256" key="1">
    <source>
        <dbReference type="SAM" id="MobiDB-lite"/>
    </source>
</evidence>
<accession>A0AAN7K7F2</accession>
<feature type="region of interest" description="Disordered" evidence="1">
    <location>
        <begin position="798"/>
        <end position="846"/>
    </location>
</feature>
<feature type="compositionally biased region" description="Basic and acidic residues" evidence="1">
    <location>
        <begin position="439"/>
        <end position="448"/>
    </location>
</feature>
<feature type="compositionally biased region" description="Basic residues" evidence="1">
    <location>
        <begin position="800"/>
        <end position="814"/>
    </location>
</feature>
<dbReference type="Proteomes" id="UP001345219">
    <property type="component" value="Chromosome 15"/>
</dbReference>
<evidence type="ECO:0000313" key="2">
    <source>
        <dbReference type="EMBL" id="KAK4759143.1"/>
    </source>
</evidence>
<feature type="compositionally biased region" description="Basic and acidic residues" evidence="1">
    <location>
        <begin position="402"/>
        <end position="425"/>
    </location>
</feature>
<dbReference type="PANTHER" id="PTHR34536:SF4">
    <property type="entry name" value="BTZ DOMAIN-CONTAINING PROTEIN"/>
    <property type="match status" value="1"/>
</dbReference>
<dbReference type="AlphaFoldDB" id="A0AAN7K7F2"/>
<comment type="caution">
    <text evidence="2">The sequence shown here is derived from an EMBL/GenBank/DDBJ whole genome shotgun (WGS) entry which is preliminary data.</text>
</comment>
<name>A0AAN7K7F2_9MYRT</name>
<feature type="region of interest" description="Disordered" evidence="1">
    <location>
        <begin position="43"/>
        <end position="64"/>
    </location>
</feature>
<protein>
    <submittedName>
        <fullName evidence="2">Uncharacterized protein</fullName>
    </submittedName>
</protein>
<gene>
    <name evidence="2" type="ORF">SAY87_020444</name>
</gene>
<feature type="compositionally biased region" description="Basic and acidic residues" evidence="1">
    <location>
        <begin position="833"/>
        <end position="846"/>
    </location>
</feature>
<feature type="compositionally biased region" description="Basic and acidic residues" evidence="1">
    <location>
        <begin position="1013"/>
        <end position="1023"/>
    </location>
</feature>
<evidence type="ECO:0000313" key="3">
    <source>
        <dbReference type="Proteomes" id="UP001345219"/>
    </source>
</evidence>
<dbReference type="EMBL" id="JAXIOK010000012">
    <property type="protein sequence ID" value="KAK4759143.1"/>
    <property type="molecule type" value="Genomic_DNA"/>
</dbReference>
<dbReference type="PANTHER" id="PTHR34536">
    <property type="entry name" value="DENTIN SIALOPHOSPHOPROTEIN-LIKE PROTEIN"/>
    <property type="match status" value="1"/>
</dbReference>
<feature type="region of interest" description="Disordered" evidence="1">
    <location>
        <begin position="401"/>
        <end position="448"/>
    </location>
</feature>